<keyword evidence="2" id="KW-1185">Reference proteome</keyword>
<name>A0A557SKH4_9GAMM</name>
<dbReference type="InterPro" id="IPR024409">
    <property type="entry name" value="DUF3833"/>
</dbReference>
<dbReference type="RefSeq" id="WP_144357623.1">
    <property type="nucleotide sequence ID" value="NZ_VMNH01000004.1"/>
</dbReference>
<dbReference type="OrthoDB" id="5296954at2"/>
<evidence type="ECO:0000313" key="1">
    <source>
        <dbReference type="EMBL" id="TVO77899.1"/>
    </source>
</evidence>
<organism evidence="1 2">
    <name type="scientific">Sedimenticola selenatireducens</name>
    <dbReference type="NCBI Taxonomy" id="191960"/>
    <lineage>
        <taxon>Bacteria</taxon>
        <taxon>Pseudomonadati</taxon>
        <taxon>Pseudomonadota</taxon>
        <taxon>Gammaproteobacteria</taxon>
        <taxon>Chromatiales</taxon>
        <taxon>Sedimenticolaceae</taxon>
        <taxon>Sedimenticola</taxon>
    </lineage>
</organism>
<reference evidence="1 2" key="1">
    <citation type="submission" date="2019-07" db="EMBL/GenBank/DDBJ databases">
        <title>The pathways for chlorine oxyanion respiration interact through the shared metabolite chlorate.</title>
        <authorList>
            <person name="Barnum T.P."/>
            <person name="Cheng Y."/>
            <person name="Hill K.A."/>
            <person name="Lucas L.N."/>
            <person name="Carlson H.K."/>
            <person name="Coates J.D."/>
        </authorList>
    </citation>
    <scope>NUCLEOTIDE SEQUENCE [LARGE SCALE GENOMIC DNA]</scope>
    <source>
        <strain evidence="1 2">BK-1</strain>
    </source>
</reference>
<evidence type="ECO:0000313" key="2">
    <source>
        <dbReference type="Proteomes" id="UP000316649"/>
    </source>
</evidence>
<dbReference type="AlphaFoldDB" id="A0A557SKH4"/>
<comment type="caution">
    <text evidence="1">The sequence shown here is derived from an EMBL/GenBank/DDBJ whole genome shotgun (WGS) entry which is preliminary data.</text>
</comment>
<accession>A0A557SKH4</accession>
<proteinExistence type="predicted"/>
<dbReference type="EMBL" id="VMNH01000004">
    <property type="protein sequence ID" value="TVO77899.1"/>
    <property type="molecule type" value="Genomic_DNA"/>
</dbReference>
<dbReference type="Proteomes" id="UP000316649">
    <property type="component" value="Unassembled WGS sequence"/>
</dbReference>
<dbReference type="Pfam" id="PF12915">
    <property type="entry name" value="DUF3833"/>
    <property type="match status" value="1"/>
</dbReference>
<sequence>MLIKPLLFLSAVSLTGCAGIDVNNYQAEQPELKMEAYFNGQLDAWGMFQKRNGEVVKRFKVVIDAEWNGDKGVLDERFTYSDGTTQRRVWRLTRIGDGLYQGEADDVVGVAEGRVSGNALHWVYTLKLPVDGKEYEVAFDDWMYLQEDGVMFNRSVMKKFGFRLGEVTLFFRKRS</sequence>
<dbReference type="PROSITE" id="PS51257">
    <property type="entry name" value="PROKAR_LIPOPROTEIN"/>
    <property type="match status" value="1"/>
</dbReference>
<protein>
    <submittedName>
        <fullName evidence="1">DUF3833 domain-containing protein</fullName>
    </submittedName>
</protein>
<gene>
    <name evidence="1" type="ORF">FHP88_03625</name>
</gene>